<name>A0A7X1Y0P2_9PSED</name>
<evidence type="ECO:0000313" key="1">
    <source>
        <dbReference type="EMBL" id="MQU28241.1"/>
    </source>
</evidence>
<dbReference type="EMBL" id="WIVW01000028">
    <property type="protein sequence ID" value="MQU28241.1"/>
    <property type="molecule type" value="Genomic_DNA"/>
</dbReference>
<sequence length="90" mass="10383">MSNIDWSKLRKAADIKAAAEAARLAPLITEESEWVEQERQFVAEQLEAIEDGEEIPGTEREWRDYRILVRAWKLGADGYPDSNRRPVRPS</sequence>
<evidence type="ECO:0000313" key="2">
    <source>
        <dbReference type="Proteomes" id="UP000437970"/>
    </source>
</evidence>
<organism evidence="1 2">
    <name type="scientific">Pseudomonas helleri</name>
    <dbReference type="NCBI Taxonomy" id="1608996"/>
    <lineage>
        <taxon>Bacteria</taxon>
        <taxon>Pseudomonadati</taxon>
        <taxon>Pseudomonadota</taxon>
        <taxon>Gammaproteobacteria</taxon>
        <taxon>Pseudomonadales</taxon>
        <taxon>Pseudomonadaceae</taxon>
        <taxon>Pseudomonas</taxon>
    </lineage>
</organism>
<comment type="caution">
    <text evidence="1">The sequence shown here is derived from an EMBL/GenBank/DDBJ whole genome shotgun (WGS) entry which is preliminary data.</text>
</comment>
<protein>
    <submittedName>
        <fullName evidence="1">Uncharacterized protein</fullName>
    </submittedName>
</protein>
<dbReference type="RefSeq" id="WP_153380847.1">
    <property type="nucleotide sequence ID" value="NZ_WIVW01000028.1"/>
</dbReference>
<gene>
    <name evidence="1" type="ORF">GHO29_17320</name>
</gene>
<reference evidence="1 2" key="1">
    <citation type="submission" date="2019-10" db="EMBL/GenBank/DDBJ databases">
        <title>Evaluation of single-gene subtyping targets for Pseudomonas.</title>
        <authorList>
            <person name="Reichler S.J."/>
            <person name="Orsi R.H."/>
            <person name="Wiedmann M."/>
            <person name="Martin N.H."/>
            <person name="Murphy S.I."/>
        </authorList>
    </citation>
    <scope>NUCLEOTIDE SEQUENCE [LARGE SCALE GENOMIC DNA]</scope>
    <source>
        <strain evidence="1 2">FSL R10-1984</strain>
    </source>
</reference>
<dbReference type="Proteomes" id="UP000437970">
    <property type="component" value="Unassembled WGS sequence"/>
</dbReference>
<proteinExistence type="predicted"/>
<accession>A0A7X1Y0P2</accession>
<dbReference type="AlphaFoldDB" id="A0A7X1Y0P2"/>